<dbReference type="AlphaFoldDB" id="A0A5C3NF89"/>
<dbReference type="FunFam" id="3.40.630.10:FF:000101">
    <property type="entry name" value="N-acetylated alpha-linked acidic dipeptidase like 1"/>
    <property type="match status" value="1"/>
</dbReference>
<dbReference type="CDD" id="cd08022">
    <property type="entry name" value="M28_PSMA_like"/>
    <property type="match status" value="1"/>
</dbReference>
<comment type="similarity">
    <text evidence="1">Belongs to the peptidase M28 family. M28B subfamily.</text>
</comment>
<dbReference type="Gene3D" id="1.20.930.40">
    <property type="entry name" value="Transferrin receptor-like, dimerisation domain"/>
    <property type="match status" value="1"/>
</dbReference>
<accession>A0A5C3NF89</accession>
<evidence type="ECO:0000256" key="1">
    <source>
        <dbReference type="ARBA" id="ARBA00005634"/>
    </source>
</evidence>
<dbReference type="SUPFAM" id="SSF52025">
    <property type="entry name" value="PA domain"/>
    <property type="match status" value="1"/>
</dbReference>
<dbReference type="InterPro" id="IPR007484">
    <property type="entry name" value="Peptidase_M28"/>
</dbReference>
<evidence type="ECO:0000313" key="8">
    <source>
        <dbReference type="Proteomes" id="UP000305948"/>
    </source>
</evidence>
<evidence type="ECO:0000313" key="7">
    <source>
        <dbReference type="EMBL" id="TFK55577.1"/>
    </source>
</evidence>
<dbReference type="Pfam" id="PF04389">
    <property type="entry name" value="Peptidase_M28"/>
    <property type="match status" value="1"/>
</dbReference>
<dbReference type="GO" id="GO:0004180">
    <property type="term" value="F:carboxypeptidase activity"/>
    <property type="evidence" value="ECO:0007669"/>
    <property type="project" value="TreeGrafter"/>
</dbReference>
<dbReference type="OrthoDB" id="5841748at2759"/>
<dbReference type="Gene3D" id="3.50.30.30">
    <property type="match status" value="1"/>
</dbReference>
<dbReference type="STRING" id="5364.A0A5C3NF89"/>
<dbReference type="InterPro" id="IPR046450">
    <property type="entry name" value="PA_dom_sf"/>
</dbReference>
<dbReference type="CDD" id="cd02121">
    <property type="entry name" value="PA_GCPII_like"/>
    <property type="match status" value="1"/>
</dbReference>
<feature type="compositionally biased region" description="Pro residues" evidence="3">
    <location>
        <begin position="805"/>
        <end position="837"/>
    </location>
</feature>
<dbReference type="SUPFAM" id="SSF53187">
    <property type="entry name" value="Zn-dependent exopeptidases"/>
    <property type="match status" value="1"/>
</dbReference>
<dbReference type="Proteomes" id="UP000305948">
    <property type="component" value="Unassembled WGS sequence"/>
</dbReference>
<name>A0A5C3NF89_9AGAM</name>
<proteinExistence type="inferred from homology"/>
<dbReference type="FunFam" id="3.50.30.30:FF:000008">
    <property type="entry name" value="Glutamate carboxypeptidase 2"/>
    <property type="match status" value="1"/>
</dbReference>
<feature type="domain" description="Peptidase M28" evidence="6">
    <location>
        <begin position="412"/>
        <end position="539"/>
    </location>
</feature>
<evidence type="ECO:0000259" key="6">
    <source>
        <dbReference type="Pfam" id="PF04389"/>
    </source>
</evidence>
<dbReference type="InterPro" id="IPR036757">
    <property type="entry name" value="TFR-like_dimer_dom_sf"/>
</dbReference>
<dbReference type="SUPFAM" id="SSF47672">
    <property type="entry name" value="Transferrin receptor-like dimerisation domain"/>
    <property type="match status" value="1"/>
</dbReference>
<dbReference type="Gene3D" id="3.40.630.10">
    <property type="entry name" value="Zn peptidases"/>
    <property type="match status" value="1"/>
</dbReference>
<dbReference type="InterPro" id="IPR003137">
    <property type="entry name" value="PA_domain"/>
</dbReference>
<dbReference type="InterPro" id="IPR007365">
    <property type="entry name" value="TFR-like_dimer_dom"/>
</dbReference>
<feature type="domain" description="Transferrin receptor-like dimerisation" evidence="5">
    <location>
        <begin position="855"/>
        <end position="937"/>
    </location>
</feature>
<keyword evidence="8" id="KW-1185">Reference proteome</keyword>
<gene>
    <name evidence="7" type="ORF">OE88DRAFT_1651952</name>
</gene>
<feature type="region of interest" description="Disordered" evidence="3">
    <location>
        <begin position="783"/>
        <end position="841"/>
    </location>
</feature>
<sequence length="939" mass="104007">MDVKSPYDFADHKGQPETLPFATQHVSAPERKSRAFTRQFVKCAVVLAAFWGIKTLVQGGGNPHPNVHGNPWAIPGVSVPASHKHGHHKPPLKGEEAEKLFLTVPSAERALAVSREYATHPHLAGSVDDFADAKVILELFQTEFGIPPPSEEPIYSAGTRESRHATLDIAHYKKPKAWIDVYYPVMNTPLDRSLQILDSNGESVWDADLVEDGDEGDPEAAKYKDSVPTFHGLSRGGDVEGQLVYANYGTKEDYDELVAKGVNLTGKIVLTRYGANFRGLKIKGGEELGAVGVLIYSDPRDDGVVTAENGYDAYPAGPARNPTAVQRGSVQYISVYSGDPSTPGYPAYENSTRTDGSNIPKIPSLPISWANARRLLEELGGVDKGRKLTGTVSSTTVKLVNHVDTKVTPIWNTMAVIPGHISSEVVLVGCHRDAWVMGAVDPVSGTVSLHEIIKGFGELLRNGWSPLRTIVFASWDAEEYGLIGSTEWGEDFPEWLSEHVVSYLNLDVSVAGSQWHAGGSPSLAHLIKKTAIDVEHPTDAGRTLWDASTDEGPFKGNADEEFMRAYEARKMEKAKYETGIEPLGSGSDFTVFLQRIGIASFDQGFGFTPSDAVYHYHSIYDSQRYQEVYADPGFYRHIAVAKHLGLMTLRLADAIVLPLNTTQYAYELDSYLDVVEQQASDGSLDAPNFTRLRSSMQRLQEASVALDIEKAEAEEEFKKLLDEIRKKPGFLRRIIRWVKKVIHRHRPHPPHHHDDFADEEIENLRYAHKLLAAYGPRKDRVGHFHRPCHDRPLGLGREHFHSPEAPRPPTAPHMPTLPHPPDYPHPPHPPRDMPPPLGHGRPHLPGLPIHKFIEAAKRIQRVNKKLSSFERGFISEEGIKDREWYRHLGVAPGKWLGYGATTLPALAEAITIDKNVTLSEYEVSRLVGLIDALALELQA</sequence>
<evidence type="ECO:0000259" key="4">
    <source>
        <dbReference type="Pfam" id="PF02225"/>
    </source>
</evidence>
<dbReference type="Pfam" id="PF02225">
    <property type="entry name" value="PA"/>
    <property type="match status" value="1"/>
</dbReference>
<feature type="compositionally biased region" description="Basic and acidic residues" evidence="3">
    <location>
        <begin position="783"/>
        <end position="804"/>
    </location>
</feature>
<dbReference type="Pfam" id="PF04253">
    <property type="entry name" value="TFR_dimer"/>
    <property type="match status" value="1"/>
</dbReference>
<organism evidence="7 8">
    <name type="scientific">Heliocybe sulcata</name>
    <dbReference type="NCBI Taxonomy" id="5364"/>
    <lineage>
        <taxon>Eukaryota</taxon>
        <taxon>Fungi</taxon>
        <taxon>Dikarya</taxon>
        <taxon>Basidiomycota</taxon>
        <taxon>Agaricomycotina</taxon>
        <taxon>Agaricomycetes</taxon>
        <taxon>Gloeophyllales</taxon>
        <taxon>Gloeophyllaceae</taxon>
        <taxon>Heliocybe</taxon>
    </lineage>
</organism>
<keyword evidence="2" id="KW-0175">Coiled coil</keyword>
<feature type="coiled-coil region" evidence="2">
    <location>
        <begin position="696"/>
        <end position="723"/>
    </location>
</feature>
<evidence type="ECO:0000256" key="3">
    <source>
        <dbReference type="SAM" id="MobiDB-lite"/>
    </source>
</evidence>
<dbReference type="PANTHER" id="PTHR10404:SF46">
    <property type="entry name" value="VACUOLAR PROTEIN SORTING-ASSOCIATED PROTEIN 70"/>
    <property type="match status" value="1"/>
</dbReference>
<evidence type="ECO:0000256" key="2">
    <source>
        <dbReference type="SAM" id="Coils"/>
    </source>
</evidence>
<dbReference type="PANTHER" id="PTHR10404">
    <property type="entry name" value="N-ACETYLATED-ALPHA-LINKED ACIDIC DIPEPTIDASE"/>
    <property type="match status" value="1"/>
</dbReference>
<protein>
    <submittedName>
        <fullName evidence="7">Zn-dependent exopeptidase</fullName>
    </submittedName>
</protein>
<dbReference type="InterPro" id="IPR039373">
    <property type="entry name" value="Peptidase_M28B"/>
</dbReference>
<evidence type="ECO:0000259" key="5">
    <source>
        <dbReference type="Pfam" id="PF04253"/>
    </source>
</evidence>
<feature type="domain" description="PA" evidence="4">
    <location>
        <begin position="239"/>
        <end position="316"/>
    </location>
</feature>
<dbReference type="EMBL" id="ML213504">
    <property type="protein sequence ID" value="TFK55577.1"/>
    <property type="molecule type" value="Genomic_DNA"/>
</dbReference>
<reference evidence="7 8" key="1">
    <citation type="journal article" date="2019" name="Nat. Ecol. Evol.">
        <title>Megaphylogeny resolves global patterns of mushroom evolution.</title>
        <authorList>
            <person name="Varga T."/>
            <person name="Krizsan K."/>
            <person name="Foldi C."/>
            <person name="Dima B."/>
            <person name="Sanchez-Garcia M."/>
            <person name="Sanchez-Ramirez S."/>
            <person name="Szollosi G.J."/>
            <person name="Szarkandi J.G."/>
            <person name="Papp V."/>
            <person name="Albert L."/>
            <person name="Andreopoulos W."/>
            <person name="Angelini C."/>
            <person name="Antonin V."/>
            <person name="Barry K.W."/>
            <person name="Bougher N.L."/>
            <person name="Buchanan P."/>
            <person name="Buyck B."/>
            <person name="Bense V."/>
            <person name="Catcheside P."/>
            <person name="Chovatia M."/>
            <person name="Cooper J."/>
            <person name="Damon W."/>
            <person name="Desjardin D."/>
            <person name="Finy P."/>
            <person name="Geml J."/>
            <person name="Haridas S."/>
            <person name="Hughes K."/>
            <person name="Justo A."/>
            <person name="Karasinski D."/>
            <person name="Kautmanova I."/>
            <person name="Kiss B."/>
            <person name="Kocsube S."/>
            <person name="Kotiranta H."/>
            <person name="LaButti K.M."/>
            <person name="Lechner B.E."/>
            <person name="Liimatainen K."/>
            <person name="Lipzen A."/>
            <person name="Lukacs Z."/>
            <person name="Mihaltcheva S."/>
            <person name="Morgado L.N."/>
            <person name="Niskanen T."/>
            <person name="Noordeloos M.E."/>
            <person name="Ohm R.A."/>
            <person name="Ortiz-Santana B."/>
            <person name="Ovrebo C."/>
            <person name="Racz N."/>
            <person name="Riley R."/>
            <person name="Savchenko A."/>
            <person name="Shiryaev A."/>
            <person name="Soop K."/>
            <person name="Spirin V."/>
            <person name="Szebenyi C."/>
            <person name="Tomsovsky M."/>
            <person name="Tulloss R.E."/>
            <person name="Uehling J."/>
            <person name="Grigoriev I.V."/>
            <person name="Vagvolgyi C."/>
            <person name="Papp T."/>
            <person name="Martin F.M."/>
            <person name="Miettinen O."/>
            <person name="Hibbett D.S."/>
            <person name="Nagy L.G."/>
        </authorList>
    </citation>
    <scope>NUCLEOTIDE SEQUENCE [LARGE SCALE GENOMIC DNA]</scope>
    <source>
        <strain evidence="7 8">OMC1185</strain>
    </source>
</reference>